<keyword evidence="2" id="KW-1185">Reference proteome</keyword>
<sequence length="94" mass="10049">VEWLGNRSKRAGDLSLVAVRERVESGVRLSPATVETTIVEISVEGWHRAGQNCRPNPKDNQVKGMLSHNPPSSLCCTGEAVAVAALSNENSPGR</sequence>
<name>A0AAV4MNS7_CAEEX</name>
<evidence type="ECO:0000313" key="2">
    <source>
        <dbReference type="Proteomes" id="UP001054945"/>
    </source>
</evidence>
<proteinExistence type="predicted"/>
<dbReference type="AlphaFoldDB" id="A0AAV4MNS7"/>
<evidence type="ECO:0000313" key="1">
    <source>
        <dbReference type="EMBL" id="GIX73967.1"/>
    </source>
</evidence>
<reference evidence="1 2" key="1">
    <citation type="submission" date="2021-06" db="EMBL/GenBank/DDBJ databases">
        <title>Caerostris extrusa draft genome.</title>
        <authorList>
            <person name="Kono N."/>
            <person name="Arakawa K."/>
        </authorList>
    </citation>
    <scope>NUCLEOTIDE SEQUENCE [LARGE SCALE GENOMIC DNA]</scope>
</reference>
<gene>
    <name evidence="1" type="ORF">CEXT_718441</name>
</gene>
<dbReference type="EMBL" id="BPLR01002460">
    <property type="protein sequence ID" value="GIX73967.1"/>
    <property type="molecule type" value="Genomic_DNA"/>
</dbReference>
<organism evidence="1 2">
    <name type="scientific">Caerostris extrusa</name>
    <name type="common">Bark spider</name>
    <name type="synonym">Caerostris bankana</name>
    <dbReference type="NCBI Taxonomy" id="172846"/>
    <lineage>
        <taxon>Eukaryota</taxon>
        <taxon>Metazoa</taxon>
        <taxon>Ecdysozoa</taxon>
        <taxon>Arthropoda</taxon>
        <taxon>Chelicerata</taxon>
        <taxon>Arachnida</taxon>
        <taxon>Araneae</taxon>
        <taxon>Araneomorphae</taxon>
        <taxon>Entelegynae</taxon>
        <taxon>Araneoidea</taxon>
        <taxon>Araneidae</taxon>
        <taxon>Caerostris</taxon>
    </lineage>
</organism>
<protein>
    <submittedName>
        <fullName evidence="1">Uncharacterized protein</fullName>
    </submittedName>
</protein>
<feature type="non-terminal residue" evidence="1">
    <location>
        <position position="1"/>
    </location>
</feature>
<accession>A0AAV4MNS7</accession>
<comment type="caution">
    <text evidence="1">The sequence shown here is derived from an EMBL/GenBank/DDBJ whole genome shotgun (WGS) entry which is preliminary data.</text>
</comment>
<dbReference type="Proteomes" id="UP001054945">
    <property type="component" value="Unassembled WGS sequence"/>
</dbReference>